<dbReference type="Proteomes" id="UP000756132">
    <property type="component" value="Chromosome 11"/>
</dbReference>
<evidence type="ECO:0000256" key="1">
    <source>
        <dbReference type="SAM" id="MobiDB-lite"/>
    </source>
</evidence>
<evidence type="ECO:0000259" key="2">
    <source>
        <dbReference type="Pfam" id="PF06985"/>
    </source>
</evidence>
<dbReference type="KEGG" id="ffu:CLAFUR5_12584"/>
<name>A0A9Q8UVG8_PASFU</name>
<evidence type="ECO:0000313" key="3">
    <source>
        <dbReference type="EMBL" id="UJO23862.1"/>
    </source>
</evidence>
<proteinExistence type="predicted"/>
<sequence length="742" mass="84373">MPALYSFLRTSEIRLLSVHRKHDGSLAGTLKTLSIEGKKSIYEREEKKLDYFAVSYVWGSRDHDQTIEVDGQPLTITLNAHTVLSLFCDWPQQRNREARIWIDAVCINQEDALEKSIQVPLMAQIYGRAKRAVVWLGESSVSTDQGMELMRTLAMGTKGYPVPQSVIKSSTAWAGFEEIASRPWWRRAWTLQESVIPSDTVYYCGAKSLTADEVRSAVLVVSSYQYTNSEDQLSKATWAPLWHRRRIYQWLGHQDMDDDFDGYERRRPTGDRKLGQISLPALLAYQRHSSSTNPKDYLYSLLGCIKDKDKQLIGPPAYDSSTEEVYREFVRSWVLAYQSLDIIAFTELFPRPISSQQTTDRLPSWVPDWSARLEFQSEESNAVPLLVSQPNKPDIGSMLPPRFLRRSAEEDYYGSRESLPVYDAAGNMAMRVFFSKDLTRLQCTGIIIDTIDGISGTAGDKPQPVEPSTSPTNLTNNGAALEHTEVATHIIQSLYFGRADVYLQYEADERVFVEEADYCLREPVQGRDAEYAAWIKQNSDVRIRGVSMYDAINYREVVQKEIFARTKAEKTARKINEQAASERSGSGSPRRRRSSIPSDASNDSNQRNELDEDEYLPPRRRSSPRRSFQARSSSTTSSSSTKTKEDEESTRHDLNRKFRTATHQHWMARRLAVTEKGHVGMVTKNARKGDVVCVLFGCSVPMVLRNIGKGEYEVVGECYLEGFMEGQALKEERYEAVDLTLV</sequence>
<dbReference type="GeneID" id="71992462"/>
<feature type="region of interest" description="Disordered" evidence="1">
    <location>
        <begin position="567"/>
        <end position="657"/>
    </location>
</feature>
<feature type="domain" description="Heterokaryon incompatibility" evidence="2">
    <location>
        <begin position="51"/>
        <end position="193"/>
    </location>
</feature>
<dbReference type="PANTHER" id="PTHR24148">
    <property type="entry name" value="ANKYRIN REPEAT DOMAIN-CONTAINING PROTEIN 39 HOMOLOG-RELATED"/>
    <property type="match status" value="1"/>
</dbReference>
<feature type="compositionally biased region" description="Basic and acidic residues" evidence="1">
    <location>
        <begin position="567"/>
        <end position="576"/>
    </location>
</feature>
<dbReference type="RefSeq" id="XP_047768228.1">
    <property type="nucleotide sequence ID" value="XM_047911732.1"/>
</dbReference>
<reference evidence="3" key="1">
    <citation type="submission" date="2021-12" db="EMBL/GenBank/DDBJ databases">
        <authorList>
            <person name="Zaccaron A."/>
            <person name="Stergiopoulos I."/>
        </authorList>
    </citation>
    <scope>NUCLEOTIDE SEQUENCE</scope>
    <source>
        <strain evidence="3">Race5_Kim</strain>
    </source>
</reference>
<feature type="compositionally biased region" description="Basic and acidic residues" evidence="1">
    <location>
        <begin position="642"/>
        <end position="656"/>
    </location>
</feature>
<dbReference type="Pfam" id="PF26639">
    <property type="entry name" value="Het-6_barrel"/>
    <property type="match status" value="1"/>
</dbReference>
<protein>
    <submittedName>
        <fullName evidence="3">Heterokaryon incompatibility protein 6, OR allele</fullName>
    </submittedName>
</protein>
<dbReference type="InterPro" id="IPR052895">
    <property type="entry name" value="HetReg/Transcr_Mod"/>
</dbReference>
<dbReference type="AlphaFoldDB" id="A0A9Q8UVG8"/>
<reference evidence="3" key="2">
    <citation type="journal article" date="2022" name="Microb. Genom.">
        <title>A chromosome-scale genome assembly of the tomato pathogen Cladosporium fulvum reveals a compartmentalized genome architecture and the presence of a dispensable chromosome.</title>
        <authorList>
            <person name="Zaccaron A.Z."/>
            <person name="Chen L.H."/>
            <person name="Samaras A."/>
            <person name="Stergiopoulos I."/>
        </authorList>
    </citation>
    <scope>NUCLEOTIDE SEQUENCE</scope>
    <source>
        <strain evidence="3">Race5_Kim</strain>
    </source>
</reference>
<dbReference type="OrthoDB" id="2504919at2759"/>
<dbReference type="EMBL" id="CP090173">
    <property type="protein sequence ID" value="UJO23862.1"/>
    <property type="molecule type" value="Genomic_DNA"/>
</dbReference>
<organism evidence="3 4">
    <name type="scientific">Passalora fulva</name>
    <name type="common">Tomato leaf mold</name>
    <name type="synonym">Cladosporium fulvum</name>
    <dbReference type="NCBI Taxonomy" id="5499"/>
    <lineage>
        <taxon>Eukaryota</taxon>
        <taxon>Fungi</taxon>
        <taxon>Dikarya</taxon>
        <taxon>Ascomycota</taxon>
        <taxon>Pezizomycotina</taxon>
        <taxon>Dothideomycetes</taxon>
        <taxon>Dothideomycetidae</taxon>
        <taxon>Mycosphaerellales</taxon>
        <taxon>Mycosphaerellaceae</taxon>
        <taxon>Fulvia</taxon>
    </lineage>
</organism>
<keyword evidence="4" id="KW-1185">Reference proteome</keyword>
<dbReference type="InterPro" id="IPR010730">
    <property type="entry name" value="HET"/>
</dbReference>
<accession>A0A9Q8UVG8</accession>
<gene>
    <name evidence="3" type="ORF">CLAFUR5_12584</name>
</gene>
<dbReference type="PANTHER" id="PTHR24148:SF64">
    <property type="entry name" value="HETEROKARYON INCOMPATIBILITY DOMAIN-CONTAINING PROTEIN"/>
    <property type="match status" value="1"/>
</dbReference>
<evidence type="ECO:0000313" key="4">
    <source>
        <dbReference type="Proteomes" id="UP000756132"/>
    </source>
</evidence>
<dbReference type="Pfam" id="PF06985">
    <property type="entry name" value="HET"/>
    <property type="match status" value="1"/>
</dbReference>
<feature type="compositionally biased region" description="Low complexity" evidence="1">
    <location>
        <begin position="625"/>
        <end position="641"/>
    </location>
</feature>